<dbReference type="PATRIC" id="fig|1123269.5.peg.860"/>
<dbReference type="AlphaFoldDB" id="W0A3V3"/>
<dbReference type="OrthoDB" id="7875791at2"/>
<dbReference type="EMBL" id="CP006644">
    <property type="protein sequence ID" value="AHE52629.1"/>
    <property type="molecule type" value="Genomic_DNA"/>
</dbReference>
<reference evidence="1 2" key="1">
    <citation type="submission" date="2013-07" db="EMBL/GenBank/DDBJ databases">
        <title>Completed genome of Sphingomonas sanxanigenens NX02.</title>
        <authorList>
            <person name="Ma T."/>
            <person name="Huang H."/>
            <person name="Wu M."/>
            <person name="Li X."/>
            <person name="Li G."/>
        </authorList>
    </citation>
    <scope>NUCLEOTIDE SEQUENCE [LARGE SCALE GENOMIC DNA]</scope>
    <source>
        <strain evidence="1 2">NX02</strain>
    </source>
</reference>
<evidence type="ECO:0000313" key="1">
    <source>
        <dbReference type="EMBL" id="AHE52629.1"/>
    </source>
</evidence>
<dbReference type="KEGG" id="ssan:NX02_04420"/>
<accession>W0A3V3</accession>
<dbReference type="HOGENOM" id="CLU_2481703_0_0_5"/>
<dbReference type="RefSeq" id="WP_025290930.1">
    <property type="nucleotide sequence ID" value="NZ_CP006644.1"/>
</dbReference>
<proteinExistence type="predicted"/>
<keyword evidence="2" id="KW-1185">Reference proteome</keyword>
<sequence>MKHQSYVTRALKARDPRYARVLGKLGYDTTAMAAEAVEGAKAGESGESKPDLDALRDTYKQVIGKQPFHGWDAETLAKKIEERRAAK</sequence>
<organism evidence="1 2">
    <name type="scientific">Sphingomonas sanxanigenens DSM 19645 = NX02</name>
    <dbReference type="NCBI Taxonomy" id="1123269"/>
    <lineage>
        <taxon>Bacteria</taxon>
        <taxon>Pseudomonadati</taxon>
        <taxon>Pseudomonadota</taxon>
        <taxon>Alphaproteobacteria</taxon>
        <taxon>Sphingomonadales</taxon>
        <taxon>Sphingomonadaceae</taxon>
        <taxon>Sphingomonas</taxon>
    </lineage>
</organism>
<dbReference type="Proteomes" id="UP000018851">
    <property type="component" value="Chromosome"/>
</dbReference>
<gene>
    <name evidence="1" type="ORF">NX02_04420</name>
</gene>
<dbReference type="STRING" id="1123269.NX02_04420"/>
<evidence type="ECO:0000313" key="2">
    <source>
        <dbReference type="Proteomes" id="UP000018851"/>
    </source>
</evidence>
<protein>
    <submittedName>
        <fullName evidence="1">Uncharacterized protein</fullName>
    </submittedName>
</protein>
<name>W0A3V3_9SPHN</name>